<reference evidence="3" key="1">
    <citation type="journal article" date="2019" name="Int. J. Syst. Evol. Microbiol.">
        <title>The Global Catalogue of Microorganisms (GCM) 10K type strain sequencing project: providing services to taxonomists for standard genome sequencing and annotation.</title>
        <authorList>
            <consortium name="The Broad Institute Genomics Platform"/>
            <consortium name="The Broad Institute Genome Sequencing Center for Infectious Disease"/>
            <person name="Wu L."/>
            <person name="Ma J."/>
        </authorList>
    </citation>
    <scope>NUCLEOTIDE SEQUENCE [LARGE SCALE GENOMIC DNA]</scope>
    <source>
        <strain evidence="3">JCM 15933</strain>
    </source>
</reference>
<sequence>MFYSFGAGGEGGLYYDAHKIEHMGHELTILAYEMNGAPLNELHGAPLRLRNELELGFKQVTWVQAIEFVESFEHLGAGQSGYNEDHEFYGYRMPI</sequence>
<dbReference type="SUPFAM" id="SSF56524">
    <property type="entry name" value="Oxidoreductase molybdopterin-binding domain"/>
    <property type="match status" value="1"/>
</dbReference>
<dbReference type="Proteomes" id="UP001501470">
    <property type="component" value="Unassembled WGS sequence"/>
</dbReference>
<evidence type="ECO:0000313" key="3">
    <source>
        <dbReference type="Proteomes" id="UP001501470"/>
    </source>
</evidence>
<evidence type="ECO:0000313" key="2">
    <source>
        <dbReference type="EMBL" id="GAA1560382.1"/>
    </source>
</evidence>
<feature type="domain" description="Oxidoreductase molybdopterin-binding" evidence="1">
    <location>
        <begin position="13"/>
        <end position="70"/>
    </location>
</feature>
<dbReference type="InterPro" id="IPR036374">
    <property type="entry name" value="OxRdtase_Mopterin-bd_sf"/>
</dbReference>
<dbReference type="EMBL" id="BAAAQD010000029">
    <property type="protein sequence ID" value="GAA1560382.1"/>
    <property type="molecule type" value="Genomic_DNA"/>
</dbReference>
<comment type="caution">
    <text evidence="2">The sequence shown here is derived from an EMBL/GenBank/DDBJ whole genome shotgun (WGS) entry which is preliminary data.</text>
</comment>
<keyword evidence="3" id="KW-1185">Reference proteome</keyword>
<accession>A0ABP4NE91</accession>
<protein>
    <recommendedName>
        <fullName evidence="1">Oxidoreductase molybdopterin-binding domain-containing protein</fullName>
    </recommendedName>
</protein>
<dbReference type="InterPro" id="IPR000572">
    <property type="entry name" value="OxRdtase_Mopterin-bd_dom"/>
</dbReference>
<organism evidence="2 3">
    <name type="scientific">Dactylosporangium maewongense</name>
    <dbReference type="NCBI Taxonomy" id="634393"/>
    <lineage>
        <taxon>Bacteria</taxon>
        <taxon>Bacillati</taxon>
        <taxon>Actinomycetota</taxon>
        <taxon>Actinomycetes</taxon>
        <taxon>Micromonosporales</taxon>
        <taxon>Micromonosporaceae</taxon>
        <taxon>Dactylosporangium</taxon>
    </lineage>
</organism>
<name>A0ABP4NE91_9ACTN</name>
<evidence type="ECO:0000259" key="1">
    <source>
        <dbReference type="Pfam" id="PF00174"/>
    </source>
</evidence>
<gene>
    <name evidence="2" type="ORF">GCM10009827_097040</name>
</gene>
<proteinExistence type="predicted"/>
<dbReference type="Gene3D" id="3.90.420.10">
    <property type="entry name" value="Oxidoreductase, molybdopterin-binding domain"/>
    <property type="match status" value="1"/>
</dbReference>
<dbReference type="Pfam" id="PF00174">
    <property type="entry name" value="Oxidored_molyb"/>
    <property type="match status" value="1"/>
</dbReference>